<keyword evidence="2" id="KW-1185">Reference proteome</keyword>
<dbReference type="Proteomes" id="UP000271974">
    <property type="component" value="Unassembled WGS sequence"/>
</dbReference>
<reference evidence="1 2" key="1">
    <citation type="submission" date="2019-01" db="EMBL/GenBank/DDBJ databases">
        <title>A draft genome assembly of the solar-powered sea slug Elysia chlorotica.</title>
        <authorList>
            <person name="Cai H."/>
            <person name="Li Q."/>
            <person name="Fang X."/>
            <person name="Li J."/>
            <person name="Curtis N.E."/>
            <person name="Altenburger A."/>
            <person name="Shibata T."/>
            <person name="Feng M."/>
            <person name="Maeda T."/>
            <person name="Schwartz J.A."/>
            <person name="Shigenobu S."/>
            <person name="Lundholm N."/>
            <person name="Nishiyama T."/>
            <person name="Yang H."/>
            <person name="Hasebe M."/>
            <person name="Li S."/>
            <person name="Pierce S.K."/>
            <person name="Wang J."/>
        </authorList>
    </citation>
    <scope>NUCLEOTIDE SEQUENCE [LARGE SCALE GENOMIC DNA]</scope>
    <source>
        <strain evidence="1">EC2010</strain>
        <tissue evidence="1">Whole organism of an adult</tissue>
    </source>
</reference>
<dbReference type="EMBL" id="RQTK01000413">
    <property type="protein sequence ID" value="RUS80054.1"/>
    <property type="molecule type" value="Genomic_DNA"/>
</dbReference>
<accession>A0A433TES0</accession>
<organism evidence="1 2">
    <name type="scientific">Elysia chlorotica</name>
    <name type="common">Eastern emerald elysia</name>
    <name type="synonym">Sea slug</name>
    <dbReference type="NCBI Taxonomy" id="188477"/>
    <lineage>
        <taxon>Eukaryota</taxon>
        <taxon>Metazoa</taxon>
        <taxon>Spiralia</taxon>
        <taxon>Lophotrochozoa</taxon>
        <taxon>Mollusca</taxon>
        <taxon>Gastropoda</taxon>
        <taxon>Heterobranchia</taxon>
        <taxon>Euthyneura</taxon>
        <taxon>Panpulmonata</taxon>
        <taxon>Sacoglossa</taxon>
        <taxon>Placobranchoidea</taxon>
        <taxon>Plakobranchidae</taxon>
        <taxon>Elysia</taxon>
    </lineage>
</organism>
<protein>
    <submittedName>
        <fullName evidence="1">Uncharacterized protein</fullName>
    </submittedName>
</protein>
<gene>
    <name evidence="1" type="ORF">EGW08_012171</name>
</gene>
<sequence>MHKFATIMQPFTRYSALTFAFLQLEYYLDWYRHLLEASLDFTVTLDTINNRNCVGSVLAINGYRKYYYIYHPKRARRWMRKKHGNNVTKAVGFGDSDSDSSDTEGLAREENVMFEEELLTGLPIWMDRLFDGSVKKVRLSYWPEMNK</sequence>
<dbReference type="STRING" id="188477.A0A433TES0"/>
<dbReference type="AlphaFoldDB" id="A0A433TES0"/>
<name>A0A433TES0_ELYCH</name>
<comment type="caution">
    <text evidence="1">The sequence shown here is derived from an EMBL/GenBank/DDBJ whole genome shotgun (WGS) entry which is preliminary data.</text>
</comment>
<evidence type="ECO:0000313" key="1">
    <source>
        <dbReference type="EMBL" id="RUS80054.1"/>
    </source>
</evidence>
<evidence type="ECO:0000313" key="2">
    <source>
        <dbReference type="Proteomes" id="UP000271974"/>
    </source>
</evidence>
<dbReference type="OrthoDB" id="10065037at2759"/>
<proteinExistence type="predicted"/>